<feature type="transmembrane region" description="Helical" evidence="11">
    <location>
        <begin position="286"/>
        <end position="307"/>
    </location>
</feature>
<evidence type="ECO:0000313" key="14">
    <source>
        <dbReference type="Proteomes" id="UP000179807"/>
    </source>
</evidence>
<feature type="transmembrane region" description="Helical" evidence="11">
    <location>
        <begin position="346"/>
        <end position="371"/>
    </location>
</feature>
<keyword evidence="9 11" id="KW-0472">Membrane</keyword>
<evidence type="ECO:0000256" key="3">
    <source>
        <dbReference type="ARBA" id="ARBA00022448"/>
    </source>
</evidence>
<dbReference type="CDD" id="cd03263">
    <property type="entry name" value="ABC_subfamily_A"/>
    <property type="match status" value="1"/>
</dbReference>
<evidence type="ECO:0000256" key="11">
    <source>
        <dbReference type="SAM" id="Phobius"/>
    </source>
</evidence>
<evidence type="ECO:0000256" key="6">
    <source>
        <dbReference type="ARBA" id="ARBA00022741"/>
    </source>
</evidence>
<evidence type="ECO:0000256" key="10">
    <source>
        <dbReference type="SAM" id="MobiDB-lite"/>
    </source>
</evidence>
<keyword evidence="3" id="KW-0813">Transport</keyword>
<dbReference type="InterPro" id="IPR003593">
    <property type="entry name" value="AAA+_ATPase"/>
</dbReference>
<dbReference type="Pfam" id="PF12698">
    <property type="entry name" value="ABC2_membrane_3"/>
    <property type="match status" value="1"/>
</dbReference>
<dbReference type="GO" id="GO:0140359">
    <property type="term" value="F:ABC-type transporter activity"/>
    <property type="evidence" value="ECO:0007669"/>
    <property type="project" value="InterPro"/>
</dbReference>
<dbReference type="PANTHER" id="PTHR19229:SF36">
    <property type="entry name" value="ATP-BINDING CASSETTE SUB-FAMILY A MEMBER 2"/>
    <property type="match status" value="1"/>
</dbReference>
<dbReference type="InterPro" id="IPR003439">
    <property type="entry name" value="ABC_transporter-like_ATP-bd"/>
</dbReference>
<feature type="domain" description="ABC transporter" evidence="12">
    <location>
        <begin position="457"/>
        <end position="691"/>
    </location>
</feature>
<dbReference type="SMART" id="SM00382">
    <property type="entry name" value="AAA"/>
    <property type="match status" value="1"/>
</dbReference>
<name>A0A1J4JJV7_9EUKA</name>
<dbReference type="InterPro" id="IPR027417">
    <property type="entry name" value="P-loop_NTPase"/>
</dbReference>
<dbReference type="GeneID" id="94828947"/>
<dbReference type="PANTHER" id="PTHR19229">
    <property type="entry name" value="ATP-BINDING CASSETTE TRANSPORTER SUBFAMILY A ABCA"/>
    <property type="match status" value="1"/>
</dbReference>
<feature type="transmembrane region" description="Helical" evidence="11">
    <location>
        <begin position="319"/>
        <end position="340"/>
    </location>
</feature>
<keyword evidence="7" id="KW-0067">ATP-binding</keyword>
<dbReference type="OrthoDB" id="10255969at2759"/>
<evidence type="ECO:0000259" key="12">
    <source>
        <dbReference type="PROSITE" id="PS50893"/>
    </source>
</evidence>
<feature type="transmembrane region" description="Helical" evidence="11">
    <location>
        <begin position="21"/>
        <end position="42"/>
    </location>
</feature>
<evidence type="ECO:0000256" key="7">
    <source>
        <dbReference type="ARBA" id="ARBA00022840"/>
    </source>
</evidence>
<dbReference type="GO" id="GO:0005524">
    <property type="term" value="F:ATP binding"/>
    <property type="evidence" value="ECO:0007669"/>
    <property type="project" value="UniProtKB-KW"/>
</dbReference>
<evidence type="ECO:0000256" key="2">
    <source>
        <dbReference type="ARBA" id="ARBA00008869"/>
    </source>
</evidence>
<dbReference type="Pfam" id="PF00005">
    <property type="entry name" value="ABC_tran"/>
    <property type="match status" value="1"/>
</dbReference>
<proteinExistence type="inferred from homology"/>
<dbReference type="Proteomes" id="UP000179807">
    <property type="component" value="Unassembled WGS sequence"/>
</dbReference>
<keyword evidence="6" id="KW-0547">Nucleotide-binding</keyword>
<dbReference type="GO" id="GO:0016020">
    <property type="term" value="C:membrane"/>
    <property type="evidence" value="ECO:0007669"/>
    <property type="project" value="UniProtKB-SubCell"/>
</dbReference>
<feature type="transmembrane region" description="Helical" evidence="11">
    <location>
        <begin position="383"/>
        <end position="404"/>
    </location>
</feature>
<evidence type="ECO:0000256" key="1">
    <source>
        <dbReference type="ARBA" id="ARBA00004141"/>
    </source>
</evidence>
<dbReference type="GO" id="GO:0016887">
    <property type="term" value="F:ATP hydrolysis activity"/>
    <property type="evidence" value="ECO:0007669"/>
    <property type="project" value="InterPro"/>
</dbReference>
<accession>A0A1J4JJV7</accession>
<keyword evidence="8 11" id="KW-1133">Transmembrane helix</keyword>
<dbReference type="VEuPathDB" id="TrichDB:TRFO_08365"/>
<keyword evidence="5" id="KW-0677">Repeat</keyword>
<dbReference type="InterPro" id="IPR013525">
    <property type="entry name" value="ABC2_TM"/>
</dbReference>
<keyword evidence="4 11" id="KW-0812">Transmembrane</keyword>
<sequence length="817" mass="93165">MTIKNQIEAVLYRRWKIFHRSLCGYITILIISLIVGYISLVLPKILTISAPLKLGFNAVHSKGMSFGLITNNQTTVDLTEINDFIHYTAKKETGRNIKQFNFTSYDEIQNFVLAEQSKDTNTINMVYAYGFENGTQIHINNDGSVDATIHGIYLYNYSYGYENKAFSSITFRRMLWKYFMNDKDADILITTANSNNFVDSSEITRYSIPYTPTISLIFFSIYFVAQILEDISTPKRSYMLACGLNLFAYWIGNFIFDFIIYLIYALLIFIPHAACSYEPFTSKNDLMIYMLFFAGPSTIFISYLFSLVIKLNKSVGSTVYLFFLMIPFLITLLLDMMLSASLESEAYAWINGLLPVTFIYRLTSVILNYEYKNFGDAWKNKMLLPYVLMPLIDLILYPLIIYLFEILKEILTQRYTKDQYVNHVDKFKERKSKQRVTEEVILMEEAVRNANSHDFAICIKNVSKLFMDTRKNPIYAVNDVSLGIERGKVFGFLGANGAGKTTLLKMIIGTESLSNGTIEVNGVDIRNKKESLNKHDLTVCPQFDDHLTPEMTGYEQLIFYAKLFNLDNKEKTVKKLIKKVGLSEHAHQKICKMSGGNQRKVCVALPFLSGSSIILLDEPTSSLDPNARRNIHNMIKEYRNTKTFMLCTHLLDEAESLSDQISIMLNGCIYTVGTPQKLSSKFGTEFKINIQLQSPQKSSSVKDFIENELPMAQLSVSRPLSLIYTVPSQISGSNNDNNENEGNQDVNGPTLLELFKIMQNAIGNEEIGVEYFTCSSSNLEKVFLEIVHLSEINNGEDENSNSRSDDFEEEQQNNPIV</sequence>
<evidence type="ECO:0000313" key="13">
    <source>
        <dbReference type="EMBL" id="OHS99440.1"/>
    </source>
</evidence>
<dbReference type="AlphaFoldDB" id="A0A1J4JJV7"/>
<dbReference type="EMBL" id="MLAK01001004">
    <property type="protein sequence ID" value="OHS99440.1"/>
    <property type="molecule type" value="Genomic_DNA"/>
</dbReference>
<reference evidence="13" key="1">
    <citation type="submission" date="2016-10" db="EMBL/GenBank/DDBJ databases">
        <authorList>
            <person name="Benchimol M."/>
            <person name="Almeida L.G."/>
            <person name="Vasconcelos A.T."/>
            <person name="Perreira-Neves A."/>
            <person name="Rosa I.A."/>
            <person name="Tasca T."/>
            <person name="Bogo M.R."/>
            <person name="de Souza W."/>
        </authorList>
    </citation>
    <scope>NUCLEOTIDE SEQUENCE [LARGE SCALE GENOMIC DNA]</scope>
    <source>
        <strain evidence="13">K</strain>
    </source>
</reference>
<dbReference type="RefSeq" id="XP_068352577.1">
    <property type="nucleotide sequence ID" value="XM_068494243.1"/>
</dbReference>
<feature type="transmembrane region" description="Helical" evidence="11">
    <location>
        <begin position="206"/>
        <end position="225"/>
    </location>
</feature>
<evidence type="ECO:0000256" key="9">
    <source>
        <dbReference type="ARBA" id="ARBA00023136"/>
    </source>
</evidence>
<evidence type="ECO:0000256" key="4">
    <source>
        <dbReference type="ARBA" id="ARBA00022692"/>
    </source>
</evidence>
<feature type="region of interest" description="Disordered" evidence="10">
    <location>
        <begin position="794"/>
        <end position="817"/>
    </location>
</feature>
<dbReference type="Gene3D" id="3.40.50.300">
    <property type="entry name" value="P-loop containing nucleotide triphosphate hydrolases"/>
    <property type="match status" value="1"/>
</dbReference>
<comment type="similarity">
    <text evidence="2">Belongs to the ABC transporter superfamily. ABCA family.</text>
</comment>
<evidence type="ECO:0000256" key="8">
    <source>
        <dbReference type="ARBA" id="ARBA00022989"/>
    </source>
</evidence>
<comment type="caution">
    <text evidence="13">The sequence shown here is derived from an EMBL/GenBank/DDBJ whole genome shotgun (WGS) entry which is preliminary data.</text>
</comment>
<protein>
    <submittedName>
        <fullName evidence="13">ABC transporter family protein</fullName>
    </submittedName>
</protein>
<comment type="subcellular location">
    <subcellularLocation>
        <location evidence="1">Membrane</location>
        <topology evidence="1">Multi-pass membrane protein</topology>
    </subcellularLocation>
</comment>
<feature type="transmembrane region" description="Helical" evidence="11">
    <location>
        <begin position="246"/>
        <end position="274"/>
    </location>
</feature>
<dbReference type="GO" id="GO:0005319">
    <property type="term" value="F:lipid transporter activity"/>
    <property type="evidence" value="ECO:0007669"/>
    <property type="project" value="TreeGrafter"/>
</dbReference>
<organism evidence="13 14">
    <name type="scientific">Tritrichomonas foetus</name>
    <dbReference type="NCBI Taxonomy" id="1144522"/>
    <lineage>
        <taxon>Eukaryota</taxon>
        <taxon>Metamonada</taxon>
        <taxon>Parabasalia</taxon>
        <taxon>Tritrichomonadida</taxon>
        <taxon>Tritrichomonadidae</taxon>
        <taxon>Tritrichomonas</taxon>
    </lineage>
</organism>
<dbReference type="PROSITE" id="PS50893">
    <property type="entry name" value="ABC_TRANSPORTER_2"/>
    <property type="match status" value="1"/>
</dbReference>
<evidence type="ECO:0000256" key="5">
    <source>
        <dbReference type="ARBA" id="ARBA00022737"/>
    </source>
</evidence>
<keyword evidence="14" id="KW-1185">Reference proteome</keyword>
<dbReference type="InterPro" id="IPR026082">
    <property type="entry name" value="ABCA"/>
</dbReference>
<dbReference type="SUPFAM" id="SSF52540">
    <property type="entry name" value="P-loop containing nucleoside triphosphate hydrolases"/>
    <property type="match status" value="1"/>
</dbReference>
<gene>
    <name evidence="13" type="ORF">TRFO_08365</name>
</gene>